<dbReference type="AlphaFoldDB" id="E6XK01"/>
<gene>
    <name evidence="2" type="ordered locus">Sput200_3033</name>
</gene>
<reference evidence="2 3" key="1">
    <citation type="submission" date="2011-01" db="EMBL/GenBank/DDBJ databases">
        <title>Complete sequence of Shewanella putrefaciens 200.</title>
        <authorList>
            <consortium name="US DOE Joint Genome Institute"/>
            <person name="Lucas S."/>
            <person name="Copeland A."/>
            <person name="Lapidus A."/>
            <person name="Cheng J.-F."/>
            <person name="Bruce D."/>
            <person name="Goodwin L."/>
            <person name="Pitluck S."/>
            <person name="Munk A.C."/>
            <person name="Detter J.C."/>
            <person name="Han C."/>
            <person name="Tapia R."/>
            <person name="Land M."/>
            <person name="Hauser L."/>
            <person name="Chang Y.-J."/>
            <person name="Jeffries C."/>
            <person name="Kyrpides N."/>
            <person name="Ivanova N."/>
            <person name="Mikhailova N."/>
            <person name="Kolker E."/>
            <person name="Lawrence C."/>
            <person name="McCue L.A."/>
            <person name="DiChristina T."/>
            <person name="Nealson K."/>
            <person name="Fredrickson J.K."/>
            <person name="Woyke T."/>
        </authorList>
    </citation>
    <scope>NUCLEOTIDE SEQUENCE [LARGE SCALE GENOMIC DNA]</scope>
    <source>
        <strain evidence="2 3">200</strain>
    </source>
</reference>
<keyword evidence="1" id="KW-0472">Membrane</keyword>
<name>E6XK01_SHEP2</name>
<evidence type="ECO:0000313" key="2">
    <source>
        <dbReference type="EMBL" id="ADV55431.1"/>
    </source>
</evidence>
<evidence type="ECO:0000256" key="1">
    <source>
        <dbReference type="SAM" id="Phobius"/>
    </source>
</evidence>
<organism evidence="2 3">
    <name type="scientific">Shewanella putrefaciens (strain 200)</name>
    <dbReference type="NCBI Taxonomy" id="399804"/>
    <lineage>
        <taxon>Bacteria</taxon>
        <taxon>Pseudomonadati</taxon>
        <taxon>Pseudomonadota</taxon>
        <taxon>Gammaproteobacteria</taxon>
        <taxon>Alteromonadales</taxon>
        <taxon>Shewanellaceae</taxon>
        <taxon>Shewanella</taxon>
    </lineage>
</organism>
<sequence length="53" mass="5769">MILNTKETRAKLKADPLNSNASSQGTSTLGLIYRVIGMLFLLGLVTFGVNTWL</sequence>
<proteinExistence type="predicted"/>
<dbReference type="Proteomes" id="UP000008209">
    <property type="component" value="Chromosome"/>
</dbReference>
<dbReference type="KEGG" id="shp:Sput200_3033"/>
<keyword evidence="1" id="KW-0812">Transmembrane</keyword>
<dbReference type="HOGENOM" id="CLU_3084661_0_0_6"/>
<protein>
    <submittedName>
        <fullName evidence="2">Uncharacterized protein</fullName>
    </submittedName>
</protein>
<accession>E6XK01</accession>
<evidence type="ECO:0000313" key="3">
    <source>
        <dbReference type="Proteomes" id="UP000008209"/>
    </source>
</evidence>
<feature type="transmembrane region" description="Helical" evidence="1">
    <location>
        <begin position="31"/>
        <end position="52"/>
    </location>
</feature>
<keyword evidence="1" id="KW-1133">Transmembrane helix</keyword>
<dbReference type="EMBL" id="CP002457">
    <property type="protein sequence ID" value="ADV55431.1"/>
    <property type="molecule type" value="Genomic_DNA"/>
</dbReference>